<comment type="caution">
    <text evidence="1">The sequence shown here is derived from an EMBL/GenBank/DDBJ whole genome shotgun (WGS) entry which is preliminary data.</text>
</comment>
<evidence type="ECO:0000313" key="1">
    <source>
        <dbReference type="EMBL" id="GBM35790.1"/>
    </source>
</evidence>
<evidence type="ECO:0000313" key="2">
    <source>
        <dbReference type="Proteomes" id="UP000499080"/>
    </source>
</evidence>
<organism evidence="1 2">
    <name type="scientific">Araneus ventricosus</name>
    <name type="common">Orbweaver spider</name>
    <name type="synonym">Epeira ventricosa</name>
    <dbReference type="NCBI Taxonomy" id="182803"/>
    <lineage>
        <taxon>Eukaryota</taxon>
        <taxon>Metazoa</taxon>
        <taxon>Ecdysozoa</taxon>
        <taxon>Arthropoda</taxon>
        <taxon>Chelicerata</taxon>
        <taxon>Arachnida</taxon>
        <taxon>Araneae</taxon>
        <taxon>Araneomorphae</taxon>
        <taxon>Entelegynae</taxon>
        <taxon>Araneoidea</taxon>
        <taxon>Araneidae</taxon>
        <taxon>Araneus</taxon>
    </lineage>
</organism>
<keyword evidence="2" id="KW-1185">Reference proteome</keyword>
<protein>
    <submittedName>
        <fullName evidence="1">Uncharacterized protein</fullName>
    </submittedName>
</protein>
<reference evidence="1 2" key="1">
    <citation type="journal article" date="2019" name="Sci. Rep.">
        <title>Orb-weaving spider Araneus ventricosus genome elucidates the spidroin gene catalogue.</title>
        <authorList>
            <person name="Kono N."/>
            <person name="Nakamura H."/>
            <person name="Ohtoshi R."/>
            <person name="Moran D.A.P."/>
            <person name="Shinohara A."/>
            <person name="Yoshida Y."/>
            <person name="Fujiwara M."/>
            <person name="Mori M."/>
            <person name="Tomita M."/>
            <person name="Arakawa K."/>
        </authorList>
    </citation>
    <scope>NUCLEOTIDE SEQUENCE [LARGE SCALE GENOMIC DNA]</scope>
</reference>
<dbReference type="Proteomes" id="UP000499080">
    <property type="component" value="Unassembled WGS sequence"/>
</dbReference>
<accession>A0A4Y2F2N7</accession>
<dbReference type="EMBL" id="BGPR01000793">
    <property type="protein sequence ID" value="GBM35790.1"/>
    <property type="molecule type" value="Genomic_DNA"/>
</dbReference>
<sequence>MTPRYIMNRRLTTLLFRDILQRLPLHWNVSVRHHLDQVGVPDEVVLLTRKSEDRASFPDVSDSLLFPDPTVNE</sequence>
<dbReference type="AlphaFoldDB" id="A0A4Y2F2N7"/>
<proteinExistence type="predicted"/>
<name>A0A4Y2F2N7_ARAVE</name>
<gene>
    <name evidence="1" type="ORF">AVEN_108980_1</name>
</gene>